<protein>
    <submittedName>
        <fullName evidence="2">Uncharacterized protein</fullName>
    </submittedName>
</protein>
<accession>A0ABD3SPG9</accession>
<evidence type="ECO:0000313" key="2">
    <source>
        <dbReference type="EMBL" id="KAL3826484.1"/>
    </source>
</evidence>
<dbReference type="CDD" id="cd04645">
    <property type="entry name" value="LbH_gamma_CA_like"/>
    <property type="match status" value="1"/>
</dbReference>
<evidence type="ECO:0000256" key="1">
    <source>
        <dbReference type="SAM" id="MobiDB-lite"/>
    </source>
</evidence>
<feature type="compositionally biased region" description="Basic and acidic residues" evidence="1">
    <location>
        <begin position="374"/>
        <end position="383"/>
    </location>
</feature>
<feature type="region of interest" description="Disordered" evidence="1">
    <location>
        <begin position="324"/>
        <end position="383"/>
    </location>
</feature>
<evidence type="ECO:0000313" key="3">
    <source>
        <dbReference type="Proteomes" id="UP001530377"/>
    </source>
</evidence>
<proteinExistence type="predicted"/>
<keyword evidence="3" id="KW-1185">Reference proteome</keyword>
<dbReference type="Proteomes" id="UP001530377">
    <property type="component" value="Unassembled WGS sequence"/>
</dbReference>
<sequence>MPAPTVLAVLRHVLSRALRETGQALDRVGVRGVVHANMGRRLGNDDPYIFNDHLCRHRNVMGLLRRGEPNVPGLTDGGGGGDGDGGIAFLAPCATLIGNVHLSPNVSIFYKALLKADVAAYGIGTVNTPEEESRWRSLPVGGNERKLDAGIFDSSSGIGHPTIGGANGGGIYVGVGTNIQDGCIVTSYEGHSNIGSYVTVGHAAHIHSATVGDECLIGMGAILKPGSIVERHSFVAAGSVIERGQVVKEGELWGGNPARKLRDLSSEERGRLRTQAEKYINVARSHGHVMELGGNVPDSYILQYDDPPLGAGAASALDGVISGDESSKWMELPSGHEENSNPVPEDGSKEDIEVIGRKSYHDYRDADASVPHEPSARVKDANF</sequence>
<gene>
    <name evidence="2" type="ORF">ACHAXA_004321</name>
</gene>
<dbReference type="AlphaFoldDB" id="A0ABD3SPG9"/>
<dbReference type="PANTHER" id="PTHR13061:SF29">
    <property type="entry name" value="GAMMA CARBONIC ANHYDRASE-LIKE 1, MITOCHONDRIAL-RELATED"/>
    <property type="match status" value="1"/>
</dbReference>
<dbReference type="SUPFAM" id="SSF51161">
    <property type="entry name" value="Trimeric LpxA-like enzymes"/>
    <property type="match status" value="1"/>
</dbReference>
<name>A0ABD3SPG9_9STRA</name>
<dbReference type="InterPro" id="IPR047324">
    <property type="entry name" value="LbH_gamma_CA-like"/>
</dbReference>
<organism evidence="2 3">
    <name type="scientific">Cyclostephanos tholiformis</name>
    <dbReference type="NCBI Taxonomy" id="382380"/>
    <lineage>
        <taxon>Eukaryota</taxon>
        <taxon>Sar</taxon>
        <taxon>Stramenopiles</taxon>
        <taxon>Ochrophyta</taxon>
        <taxon>Bacillariophyta</taxon>
        <taxon>Coscinodiscophyceae</taxon>
        <taxon>Thalassiosirophycidae</taxon>
        <taxon>Stephanodiscales</taxon>
        <taxon>Stephanodiscaceae</taxon>
        <taxon>Cyclostephanos</taxon>
    </lineage>
</organism>
<feature type="compositionally biased region" description="Basic and acidic residues" evidence="1">
    <location>
        <begin position="346"/>
        <end position="367"/>
    </location>
</feature>
<comment type="caution">
    <text evidence="2">The sequence shown here is derived from an EMBL/GenBank/DDBJ whole genome shotgun (WGS) entry which is preliminary data.</text>
</comment>
<dbReference type="InterPro" id="IPR050484">
    <property type="entry name" value="Transf_Hexapept/Carb_Anhydrase"/>
</dbReference>
<reference evidence="2 3" key="1">
    <citation type="submission" date="2024-10" db="EMBL/GenBank/DDBJ databases">
        <title>Updated reference genomes for cyclostephanoid diatoms.</title>
        <authorList>
            <person name="Roberts W.R."/>
            <person name="Alverson A.J."/>
        </authorList>
    </citation>
    <scope>NUCLEOTIDE SEQUENCE [LARGE SCALE GENOMIC DNA]</scope>
    <source>
        <strain evidence="2 3">AJA228-03</strain>
    </source>
</reference>
<dbReference type="PANTHER" id="PTHR13061">
    <property type="entry name" value="DYNACTIN SUBUNIT P25"/>
    <property type="match status" value="1"/>
</dbReference>
<dbReference type="InterPro" id="IPR011004">
    <property type="entry name" value="Trimer_LpxA-like_sf"/>
</dbReference>
<dbReference type="Gene3D" id="2.160.10.10">
    <property type="entry name" value="Hexapeptide repeat proteins"/>
    <property type="match status" value="1"/>
</dbReference>
<dbReference type="EMBL" id="JALLPB020000020">
    <property type="protein sequence ID" value="KAL3826484.1"/>
    <property type="molecule type" value="Genomic_DNA"/>
</dbReference>